<dbReference type="InterPro" id="IPR043904">
    <property type="entry name" value="PhoD_2-like"/>
</dbReference>
<evidence type="ECO:0000313" key="2">
    <source>
        <dbReference type="EMBL" id="MBB3936882.1"/>
    </source>
</evidence>
<comment type="caution">
    <text evidence="2">The sequence shown here is derived from an EMBL/GenBank/DDBJ whole genome shotgun (WGS) entry which is preliminary data.</text>
</comment>
<proteinExistence type="predicted"/>
<dbReference type="SUPFAM" id="SSF56300">
    <property type="entry name" value="Metallo-dependent phosphatases"/>
    <property type="match status" value="1"/>
</dbReference>
<dbReference type="GO" id="GO:0016020">
    <property type="term" value="C:membrane"/>
    <property type="evidence" value="ECO:0007669"/>
    <property type="project" value="TreeGrafter"/>
</dbReference>
<evidence type="ECO:0000313" key="3">
    <source>
        <dbReference type="Proteomes" id="UP000531216"/>
    </source>
</evidence>
<name>A0A7W6C1R2_9HYPH</name>
<dbReference type="InterPro" id="IPR038607">
    <property type="entry name" value="PhoD-like_sf"/>
</dbReference>
<dbReference type="RefSeq" id="WP_244545951.1">
    <property type="nucleotide sequence ID" value="NZ_FOOA01000006.1"/>
</dbReference>
<dbReference type="EMBL" id="JACIDO010000006">
    <property type="protein sequence ID" value="MBB3936882.1"/>
    <property type="molecule type" value="Genomic_DNA"/>
</dbReference>
<keyword evidence="3" id="KW-1185">Reference proteome</keyword>
<accession>A0A7W6C1R2</accession>
<dbReference type="CDD" id="cd07389">
    <property type="entry name" value="MPP_PhoD"/>
    <property type="match status" value="1"/>
</dbReference>
<dbReference type="InterPro" id="IPR018946">
    <property type="entry name" value="PhoD-like_MPP"/>
</dbReference>
<dbReference type="PANTHER" id="PTHR46689">
    <property type="entry name" value="MEMBRANE PROTEIN, PUTATIVE-RELATED"/>
    <property type="match status" value="1"/>
</dbReference>
<feature type="domain" description="PhoD-like phosphatase" evidence="1">
    <location>
        <begin position="119"/>
        <end position="335"/>
    </location>
</feature>
<evidence type="ECO:0000259" key="1">
    <source>
        <dbReference type="Pfam" id="PF19050"/>
    </source>
</evidence>
<organism evidence="2 3">
    <name type="scientific">Aureimonas phyllosphaerae</name>
    <dbReference type="NCBI Taxonomy" id="1166078"/>
    <lineage>
        <taxon>Bacteria</taxon>
        <taxon>Pseudomonadati</taxon>
        <taxon>Pseudomonadota</taxon>
        <taxon>Alphaproteobacteria</taxon>
        <taxon>Hyphomicrobiales</taxon>
        <taxon>Aurantimonadaceae</taxon>
        <taxon>Aureimonas</taxon>
    </lineage>
</organism>
<dbReference type="Proteomes" id="UP000531216">
    <property type="component" value="Unassembled WGS sequence"/>
</dbReference>
<dbReference type="InterPro" id="IPR029052">
    <property type="entry name" value="Metallo-depent_PP-like"/>
</dbReference>
<gene>
    <name evidence="2" type="ORF">GGR05_003047</name>
</gene>
<dbReference type="Gene3D" id="3.60.21.70">
    <property type="entry name" value="PhoD-like phosphatase"/>
    <property type="match status" value="1"/>
</dbReference>
<dbReference type="AlphaFoldDB" id="A0A7W6C1R2"/>
<sequence length="484" mass="52785">MSTTPLHASALVAGPILYARGADAAAVRLGVVAVTRQGAEAPRLEADGADAVPLALRAELFGHAVWGAEFVLPVGPETGYWLDGRRFPVVTDLSGDLAVGFVSCNGQENGDEARSHEDRDVMWRRLAAEHRTRPFALLLHGGDQLYADEAVDAHAETRRWADLPIDGKPAVAWTTDMEEAIRGYFFRRYLALIRQPAFAELGARVPSLMIWDDHDIFDGWGSHPVGLQESPVALGLFRAAREMFVLFQIGADPAALPATCRDRTGTSFSQDALFPGFSVLLPDLRSERTPGRVMGDEGWTAFEAGLAAAPGGDRRIVVSSVPALGPRLSLVEALLDLYPGQQQYEDDLRDQWQSRGHRAEWVRLLSSLEREAVERGGPVTVVSGEIHLATRGEMRLRDGSSLHQLVASGITHPKPPAALGLGLGLLSRLGHSPLPGRPIRLKRLPGQRTVYTAERNYLVLRRRAGHWTASWELEDSGRTAELGL</sequence>
<reference evidence="2 3" key="1">
    <citation type="submission" date="2020-08" db="EMBL/GenBank/DDBJ databases">
        <title>Genomic Encyclopedia of Type Strains, Phase IV (KMG-IV): sequencing the most valuable type-strain genomes for metagenomic binning, comparative biology and taxonomic classification.</title>
        <authorList>
            <person name="Goeker M."/>
        </authorList>
    </citation>
    <scope>NUCLEOTIDE SEQUENCE [LARGE SCALE GENOMIC DNA]</scope>
    <source>
        <strain evidence="2 3">DSM 25024</strain>
    </source>
</reference>
<protein>
    <recommendedName>
        <fullName evidence="1">PhoD-like phosphatase domain-containing protein</fullName>
    </recommendedName>
</protein>
<dbReference type="PANTHER" id="PTHR46689:SF1">
    <property type="entry name" value="PHOD-LIKE PHOSPHATASE DOMAIN-CONTAINING PROTEIN"/>
    <property type="match status" value="1"/>
</dbReference>
<dbReference type="Pfam" id="PF19050">
    <property type="entry name" value="PhoD_2"/>
    <property type="match status" value="1"/>
</dbReference>